<protein>
    <recommendedName>
        <fullName evidence="3">Integrase</fullName>
    </recommendedName>
</protein>
<comment type="caution">
    <text evidence="1">The sequence shown here is derived from an EMBL/GenBank/DDBJ whole genome shotgun (WGS) entry which is preliminary data.</text>
</comment>
<evidence type="ECO:0008006" key="3">
    <source>
        <dbReference type="Google" id="ProtNLM"/>
    </source>
</evidence>
<dbReference type="EMBL" id="JAUFPX010000008">
    <property type="protein sequence ID" value="MDN3591354.1"/>
    <property type="molecule type" value="Genomic_DNA"/>
</dbReference>
<gene>
    <name evidence="1" type="ORF">QWZ12_12115</name>
</gene>
<name>A0ABT8BJL0_9HYPH</name>
<dbReference type="RefSeq" id="WP_283207162.1">
    <property type="nucleotide sequence ID" value="NZ_BPQD01000004.1"/>
</dbReference>
<sequence>MAERHYAHLAPSYVADTIRRTAPDLSIPQGSLISMPRPTVVQA</sequence>
<evidence type="ECO:0000313" key="1">
    <source>
        <dbReference type="EMBL" id="MDN3591354.1"/>
    </source>
</evidence>
<organism evidence="1 2">
    <name type="scientific">Methylobacterium adhaesivum</name>
    <dbReference type="NCBI Taxonomy" id="333297"/>
    <lineage>
        <taxon>Bacteria</taxon>
        <taxon>Pseudomonadati</taxon>
        <taxon>Pseudomonadota</taxon>
        <taxon>Alphaproteobacteria</taxon>
        <taxon>Hyphomicrobiales</taxon>
        <taxon>Methylobacteriaceae</taxon>
        <taxon>Methylobacterium</taxon>
    </lineage>
</organism>
<reference evidence="2" key="1">
    <citation type="journal article" date="2019" name="Int. J. Syst. Evol. Microbiol.">
        <title>The Global Catalogue of Microorganisms (GCM) 10K type strain sequencing project: providing services to taxonomists for standard genome sequencing and annotation.</title>
        <authorList>
            <consortium name="The Broad Institute Genomics Platform"/>
            <consortium name="The Broad Institute Genome Sequencing Center for Infectious Disease"/>
            <person name="Wu L."/>
            <person name="Ma J."/>
        </authorList>
    </citation>
    <scope>NUCLEOTIDE SEQUENCE [LARGE SCALE GENOMIC DNA]</scope>
    <source>
        <strain evidence="2">CECT 7069</strain>
    </source>
</reference>
<keyword evidence="2" id="KW-1185">Reference proteome</keyword>
<proteinExistence type="predicted"/>
<dbReference type="Proteomes" id="UP001224644">
    <property type="component" value="Unassembled WGS sequence"/>
</dbReference>
<accession>A0ABT8BJL0</accession>
<evidence type="ECO:0000313" key="2">
    <source>
        <dbReference type="Proteomes" id="UP001224644"/>
    </source>
</evidence>